<dbReference type="InterPro" id="IPR007527">
    <property type="entry name" value="Znf_SWIM"/>
</dbReference>
<accession>A0AAV5IBA7</accession>
<feature type="region of interest" description="Disordered" evidence="5">
    <location>
        <begin position="26"/>
        <end position="225"/>
    </location>
</feature>
<evidence type="ECO:0000256" key="1">
    <source>
        <dbReference type="ARBA" id="ARBA00022723"/>
    </source>
</evidence>
<feature type="domain" description="CCHC-type" evidence="6">
    <location>
        <begin position="726"/>
        <end position="741"/>
    </location>
</feature>
<dbReference type="InterPro" id="IPR001878">
    <property type="entry name" value="Znf_CCHC"/>
</dbReference>
<dbReference type="SMART" id="SM00575">
    <property type="entry name" value="ZnF_PMZ"/>
    <property type="match status" value="1"/>
</dbReference>
<feature type="compositionally biased region" description="Basic and acidic residues" evidence="5">
    <location>
        <begin position="184"/>
        <end position="212"/>
    </location>
</feature>
<evidence type="ECO:0000256" key="4">
    <source>
        <dbReference type="PROSITE-ProRule" id="PRU00047"/>
    </source>
</evidence>
<dbReference type="PANTHER" id="PTHR31973">
    <property type="entry name" value="POLYPROTEIN, PUTATIVE-RELATED"/>
    <property type="match status" value="1"/>
</dbReference>
<feature type="compositionally biased region" description="Basic residues" evidence="5">
    <location>
        <begin position="796"/>
        <end position="805"/>
    </location>
</feature>
<dbReference type="EMBL" id="BPVZ01000008">
    <property type="protein sequence ID" value="GKU94941.1"/>
    <property type="molecule type" value="Genomic_DNA"/>
</dbReference>
<organism evidence="7 8">
    <name type="scientific">Rubroshorea leprosula</name>
    <dbReference type="NCBI Taxonomy" id="152421"/>
    <lineage>
        <taxon>Eukaryota</taxon>
        <taxon>Viridiplantae</taxon>
        <taxon>Streptophyta</taxon>
        <taxon>Embryophyta</taxon>
        <taxon>Tracheophyta</taxon>
        <taxon>Spermatophyta</taxon>
        <taxon>Magnoliopsida</taxon>
        <taxon>eudicotyledons</taxon>
        <taxon>Gunneridae</taxon>
        <taxon>Pentapetalae</taxon>
        <taxon>rosids</taxon>
        <taxon>malvids</taxon>
        <taxon>Malvales</taxon>
        <taxon>Dipterocarpaceae</taxon>
        <taxon>Rubroshorea</taxon>
    </lineage>
</organism>
<dbReference type="PANTHER" id="PTHR31973:SF189">
    <property type="entry name" value="TRANSPOSASE, MUDR, PLANT, MULE TRANSPOSASE DOMAIN PROTEIN-RELATED"/>
    <property type="match status" value="1"/>
</dbReference>
<evidence type="ECO:0000256" key="5">
    <source>
        <dbReference type="SAM" id="MobiDB-lite"/>
    </source>
</evidence>
<dbReference type="PROSITE" id="PS50158">
    <property type="entry name" value="ZF_CCHC"/>
    <property type="match status" value="1"/>
</dbReference>
<evidence type="ECO:0000313" key="8">
    <source>
        <dbReference type="Proteomes" id="UP001054252"/>
    </source>
</evidence>
<keyword evidence="2 4" id="KW-0863">Zinc-finger</keyword>
<reference evidence="7 8" key="1">
    <citation type="journal article" date="2021" name="Commun. Biol.">
        <title>The genome of Shorea leprosula (Dipterocarpaceae) highlights the ecological relevance of drought in aseasonal tropical rainforests.</title>
        <authorList>
            <person name="Ng K.K.S."/>
            <person name="Kobayashi M.J."/>
            <person name="Fawcett J.A."/>
            <person name="Hatakeyama M."/>
            <person name="Paape T."/>
            <person name="Ng C.H."/>
            <person name="Ang C.C."/>
            <person name="Tnah L.H."/>
            <person name="Lee C.T."/>
            <person name="Nishiyama T."/>
            <person name="Sese J."/>
            <person name="O'Brien M.J."/>
            <person name="Copetti D."/>
            <person name="Mohd Noor M.I."/>
            <person name="Ong R.C."/>
            <person name="Putra M."/>
            <person name="Sireger I.Z."/>
            <person name="Indrioko S."/>
            <person name="Kosugi Y."/>
            <person name="Izuno A."/>
            <person name="Isagi Y."/>
            <person name="Lee S.L."/>
            <person name="Shimizu K.K."/>
        </authorList>
    </citation>
    <scope>NUCLEOTIDE SEQUENCE [LARGE SCALE GENOMIC DNA]</scope>
    <source>
        <strain evidence="7">214</strain>
    </source>
</reference>
<keyword evidence="8" id="KW-1185">Reference proteome</keyword>
<dbReference type="AlphaFoldDB" id="A0AAV5IBA7"/>
<dbReference type="InterPro" id="IPR006564">
    <property type="entry name" value="Znf_PMZ"/>
</dbReference>
<comment type="caution">
    <text evidence="7">The sequence shown here is derived from an EMBL/GenBank/DDBJ whole genome shotgun (WGS) entry which is preliminary data.</text>
</comment>
<dbReference type="GO" id="GO:0003676">
    <property type="term" value="F:nucleic acid binding"/>
    <property type="evidence" value="ECO:0007669"/>
    <property type="project" value="InterPro"/>
</dbReference>
<gene>
    <name evidence="7" type="ORF">SLEP1_g8362</name>
</gene>
<feature type="compositionally biased region" description="Acidic residues" evidence="5">
    <location>
        <begin position="80"/>
        <end position="108"/>
    </location>
</feature>
<dbReference type="Proteomes" id="UP001054252">
    <property type="component" value="Unassembled WGS sequence"/>
</dbReference>
<feature type="compositionally biased region" description="Basic residues" evidence="5">
    <location>
        <begin position="136"/>
        <end position="148"/>
    </location>
</feature>
<keyword evidence="3" id="KW-0862">Zinc</keyword>
<evidence type="ECO:0000256" key="2">
    <source>
        <dbReference type="ARBA" id="ARBA00022771"/>
    </source>
</evidence>
<proteinExistence type="predicted"/>
<evidence type="ECO:0000256" key="3">
    <source>
        <dbReference type="ARBA" id="ARBA00022833"/>
    </source>
</evidence>
<feature type="region of interest" description="Disordered" evidence="5">
    <location>
        <begin position="736"/>
        <end position="805"/>
    </location>
</feature>
<dbReference type="GO" id="GO:0008270">
    <property type="term" value="F:zinc ion binding"/>
    <property type="evidence" value="ECO:0007669"/>
    <property type="project" value="UniProtKB-KW"/>
</dbReference>
<evidence type="ECO:0000313" key="7">
    <source>
        <dbReference type="EMBL" id="GKU94941.1"/>
    </source>
</evidence>
<protein>
    <recommendedName>
        <fullName evidence="6">CCHC-type domain-containing protein</fullName>
    </recommendedName>
</protein>
<sequence length="805" mass="91889">MSSPSRSLFNLCQRWIDNDVVYEDWGPQDRVGQNGNNEVNEGEEEGNIGNVTQDRPIGGNKGKFGNSFERGECSNRGGCEEECSIDDWSSTDEEADPVDGSDRDDDEAIAVKATARSLRRPTKGLEVPPGFEGSKTRVRYKTVAKKPTPRYTPTKKATDPTSTSTSKGVPIDLVEKARSRKEKAKLAEKSDNDGRDSEYAPSDDAGKLRDSSTDSEDDIFPAPRAADRPRRAANVYFNPAWDVPIFEVGMRFQSSKQFKEAVKRYSVRKGCPLIHIRNEPKRQRFVCKSGLCSWEIYASFEKRDDGCKVKSYYPEHTCFRNPNNKMMTCEMVAEYFKSRIYATHFIKCKDMMTFAYNELRVNVNFKKCEKAKRMVLKEMEGNYRDEYAMINAFGMYLKEVNLGNSVFITTDENSAGKRVFSRMEYARAYCYLLLIEMEITRCTQLHGLSLSQKTMILSNGSWKKLVNDLELGDGHGYTMISDRHPGVINAKAEVLPLIWHRYCARHFYCNLARRNRGDDIKLAFWLACRATNEFDYLDKMDALRALSEEAYAELNELPDKKLFVDTWATNIAPRVLKKINDNNNLSMKCNVRWNGDNDFAVFDGHTQHTHVVNVHERNCSCREWNLTGIPCSYALCALRFKDWSFEYFVDEYYKKEKYLQTYGTALECLRGNEVLRRRPEGGCLPLEMRSMPGRPRRNRRRAKDEPLKLKKGKLTKLSKHGSVYTCSVCGEQGHNKAGCPQKDKQAGPNQTKVKKTSKKSSNPTQKPKATKKSTKFMEVAGIVIDEGKAEVQNKQGSKRKGKDKA</sequence>
<feature type="region of interest" description="Disordered" evidence="5">
    <location>
        <begin position="685"/>
        <end position="712"/>
    </location>
</feature>
<keyword evidence="1" id="KW-0479">Metal-binding</keyword>
<dbReference type="Pfam" id="PF04434">
    <property type="entry name" value="SWIM"/>
    <property type="match status" value="1"/>
</dbReference>
<evidence type="ECO:0000259" key="6">
    <source>
        <dbReference type="PROSITE" id="PS50158"/>
    </source>
</evidence>
<name>A0AAV5IBA7_9ROSI</name>